<accession>A0A8S2L067</accession>
<proteinExistence type="predicted"/>
<protein>
    <submittedName>
        <fullName evidence="2">Uncharacterized protein</fullName>
    </submittedName>
</protein>
<organism evidence="2 3">
    <name type="scientific">Rotaria magnacalcarata</name>
    <dbReference type="NCBI Taxonomy" id="392030"/>
    <lineage>
        <taxon>Eukaryota</taxon>
        <taxon>Metazoa</taxon>
        <taxon>Spiralia</taxon>
        <taxon>Gnathifera</taxon>
        <taxon>Rotifera</taxon>
        <taxon>Eurotatoria</taxon>
        <taxon>Bdelloidea</taxon>
        <taxon>Philodinida</taxon>
        <taxon>Philodinidae</taxon>
        <taxon>Rotaria</taxon>
    </lineage>
</organism>
<feature type="compositionally biased region" description="Basic and acidic residues" evidence="1">
    <location>
        <begin position="124"/>
        <end position="133"/>
    </location>
</feature>
<evidence type="ECO:0000313" key="2">
    <source>
        <dbReference type="EMBL" id="CAF3879467.1"/>
    </source>
</evidence>
<evidence type="ECO:0000256" key="1">
    <source>
        <dbReference type="SAM" id="MobiDB-lite"/>
    </source>
</evidence>
<reference evidence="2" key="1">
    <citation type="submission" date="2021-02" db="EMBL/GenBank/DDBJ databases">
        <authorList>
            <person name="Nowell W R."/>
        </authorList>
    </citation>
    <scope>NUCLEOTIDE SEQUENCE</scope>
</reference>
<gene>
    <name evidence="2" type="ORF">SMN809_LOCUS5529</name>
</gene>
<feature type="compositionally biased region" description="Polar residues" evidence="1">
    <location>
        <begin position="99"/>
        <end position="113"/>
    </location>
</feature>
<dbReference type="AlphaFoldDB" id="A0A8S2L067"/>
<sequence>MNSQQFFAYVEKEYTKDFATFLCDDLTIMNQRVFMNMSLGEIVEMSRTIFPSVRETSIKFYVVDANNQDSRKGLKASTITTIKILKKDFAAARNKRSGDLSTTETTEAELNNDSSKENRRKKARTDTSTDRLSQKRLCRQ</sequence>
<name>A0A8S2L067_9BILA</name>
<dbReference type="EMBL" id="CAJOBI010001400">
    <property type="protein sequence ID" value="CAF3879467.1"/>
    <property type="molecule type" value="Genomic_DNA"/>
</dbReference>
<comment type="caution">
    <text evidence="2">The sequence shown here is derived from an EMBL/GenBank/DDBJ whole genome shotgun (WGS) entry which is preliminary data.</text>
</comment>
<dbReference type="Proteomes" id="UP000676336">
    <property type="component" value="Unassembled WGS sequence"/>
</dbReference>
<feature type="region of interest" description="Disordered" evidence="1">
    <location>
        <begin position="92"/>
        <end position="140"/>
    </location>
</feature>
<evidence type="ECO:0000313" key="3">
    <source>
        <dbReference type="Proteomes" id="UP000676336"/>
    </source>
</evidence>